<dbReference type="Proteomes" id="UP001152876">
    <property type="component" value="Unassembled WGS sequence"/>
</dbReference>
<dbReference type="GO" id="GO:0000160">
    <property type="term" value="P:phosphorelay signal transduction system"/>
    <property type="evidence" value="ECO:0007669"/>
    <property type="project" value="InterPro"/>
</dbReference>
<dbReference type="PANTHER" id="PTHR44591:SF19">
    <property type="entry name" value="TWO-COMPONENT RESPONSE REGULATOR-RELATED"/>
    <property type="match status" value="1"/>
</dbReference>
<accession>A0A9X4NW74</accession>
<keyword evidence="1 2" id="KW-0597">Phosphoprotein</keyword>
<evidence type="ECO:0000259" key="3">
    <source>
        <dbReference type="PROSITE" id="PS50110"/>
    </source>
</evidence>
<gene>
    <name evidence="4" type="ORF">H010_19352</name>
</gene>
<dbReference type="RefSeq" id="WP_068167480.1">
    <property type="nucleotide sequence ID" value="NZ_AOGK01000020.1"/>
</dbReference>
<name>A0A9X4NW74_9BURK</name>
<proteinExistence type="predicted"/>
<evidence type="ECO:0000313" key="4">
    <source>
        <dbReference type="EMBL" id="MDG5977421.1"/>
    </source>
</evidence>
<dbReference type="CDD" id="cd17569">
    <property type="entry name" value="REC_HupR-like"/>
    <property type="match status" value="1"/>
</dbReference>
<dbReference type="Pfam" id="PF00072">
    <property type="entry name" value="Response_reg"/>
    <property type="match status" value="1"/>
</dbReference>
<dbReference type="InterPro" id="IPR001789">
    <property type="entry name" value="Sig_transdc_resp-reg_receiver"/>
</dbReference>
<evidence type="ECO:0000313" key="5">
    <source>
        <dbReference type="Proteomes" id="UP001152876"/>
    </source>
</evidence>
<protein>
    <submittedName>
        <fullName evidence="4">Response regulator receiver protein</fullName>
    </submittedName>
</protein>
<dbReference type="Gene3D" id="3.40.50.2300">
    <property type="match status" value="1"/>
</dbReference>
<dbReference type="SUPFAM" id="SSF52172">
    <property type="entry name" value="CheY-like"/>
    <property type="match status" value="1"/>
</dbReference>
<reference evidence="4" key="1">
    <citation type="submission" date="2013-01" db="EMBL/GenBank/DDBJ databases">
        <title>Genome draft of Hydrogenophaga taeniospiralis 2K1.</title>
        <authorList>
            <person name="Gomila M."/>
            <person name="Lalucat J."/>
        </authorList>
    </citation>
    <scope>NUCLEOTIDE SEQUENCE</scope>
    <source>
        <strain evidence="4">CCUG 15921</strain>
    </source>
</reference>
<keyword evidence="5" id="KW-1185">Reference proteome</keyword>
<dbReference type="InterPro" id="IPR050595">
    <property type="entry name" value="Bact_response_regulator"/>
</dbReference>
<dbReference type="SMART" id="SM00448">
    <property type="entry name" value="REC"/>
    <property type="match status" value="1"/>
</dbReference>
<dbReference type="PANTHER" id="PTHR44591">
    <property type="entry name" value="STRESS RESPONSE REGULATOR PROTEIN 1"/>
    <property type="match status" value="1"/>
</dbReference>
<organism evidence="4 5">
    <name type="scientific">Hydrogenophaga taeniospiralis CCUG 15921</name>
    <dbReference type="NCBI Taxonomy" id="1281780"/>
    <lineage>
        <taxon>Bacteria</taxon>
        <taxon>Pseudomonadati</taxon>
        <taxon>Pseudomonadota</taxon>
        <taxon>Betaproteobacteria</taxon>
        <taxon>Burkholderiales</taxon>
        <taxon>Comamonadaceae</taxon>
        <taxon>Hydrogenophaga</taxon>
    </lineage>
</organism>
<dbReference type="InterPro" id="IPR011006">
    <property type="entry name" value="CheY-like_superfamily"/>
</dbReference>
<feature type="modified residue" description="4-aspartylphosphate" evidence="2">
    <location>
        <position position="55"/>
    </location>
</feature>
<evidence type="ECO:0000256" key="2">
    <source>
        <dbReference type="PROSITE-ProRule" id="PRU00169"/>
    </source>
</evidence>
<feature type="domain" description="Response regulatory" evidence="3">
    <location>
        <begin position="5"/>
        <end position="121"/>
    </location>
</feature>
<dbReference type="AlphaFoldDB" id="A0A9X4NW74"/>
<evidence type="ECO:0000256" key="1">
    <source>
        <dbReference type="ARBA" id="ARBA00022553"/>
    </source>
</evidence>
<dbReference type="PROSITE" id="PS50110">
    <property type="entry name" value="RESPONSE_REGULATORY"/>
    <property type="match status" value="1"/>
</dbReference>
<dbReference type="EMBL" id="AOGK01000020">
    <property type="protein sequence ID" value="MDG5977421.1"/>
    <property type="molecule type" value="Genomic_DNA"/>
</dbReference>
<comment type="caution">
    <text evidence="4">The sequence shown here is derived from an EMBL/GenBank/DDBJ whole genome shotgun (WGS) entry which is preliminary data.</text>
</comment>
<sequence>MKPTKILYVDDEAMALKYFERLVGPLAPVLTAGSVEEGRAMLRDHGDEIAVLVCDQRMPGERGNELLRHAREYYPGIVRMLTTAYSELGEAIEAINTGEIYRYINKPWELDSLRADLRNALELADLRGERDDLLRDKLLAQQSQLLGNRLAALLMVGAAVHGEGAEPALYCFAQTALAVGFEAPALDWNHWDHADLLQAEARRGASIAVQLRLWLERFGPRREGAEALSALAQAVGGEVRGDGVRLSDVAPLTALLSAPAGTAASEAQCGWLAWLLWQGGGARVELVDGAWLLQPASAEAPPTDWLADAMERVGGQAPGG</sequence>
<dbReference type="OrthoDB" id="9774747at2"/>